<dbReference type="Proteomes" id="UP000004793">
    <property type="component" value="Chromosome"/>
</dbReference>
<evidence type="ECO:0000313" key="2">
    <source>
        <dbReference type="EMBL" id="BAL80387.1"/>
    </source>
</evidence>
<feature type="domain" description="Fibronectin type-III" evidence="1">
    <location>
        <begin position="274"/>
        <end position="363"/>
    </location>
</feature>
<proteinExistence type="predicted"/>
<feature type="domain" description="Fibronectin type-III" evidence="1">
    <location>
        <begin position="175"/>
        <end position="268"/>
    </location>
</feature>
<dbReference type="PANTHER" id="PTHR22939:SF129">
    <property type="entry name" value="SERINE PROTEASE HTRA2, MITOCHONDRIAL"/>
    <property type="match status" value="1"/>
</dbReference>
<dbReference type="EMBL" id="AP012051">
    <property type="protein sequence ID" value="BAL80387.1"/>
    <property type="molecule type" value="Genomic_DNA"/>
</dbReference>
<dbReference type="Gene3D" id="2.40.10.120">
    <property type="match status" value="1"/>
</dbReference>
<dbReference type="PRINTS" id="PR00834">
    <property type="entry name" value="PROTEASES2C"/>
</dbReference>
<dbReference type="GO" id="GO:0004252">
    <property type="term" value="F:serine-type endopeptidase activity"/>
    <property type="evidence" value="ECO:0007669"/>
    <property type="project" value="InterPro"/>
</dbReference>
<accession>A0A7U6GDG7</accession>
<dbReference type="InterPro" id="IPR003961">
    <property type="entry name" value="FN3_dom"/>
</dbReference>
<sequence>MPRNKSRLFTSLVVLIVLSLVSSFVPSGGNLFSVNAGSNTITVKLWVGKSYMEVNGLRQPIDAQGTTPVIVESRTFVPIRAIIEALGGSVQWDASTRKVSISLNDKTLELWINNPIASLNGISTAIDPNNPKVAPLIINGRTMLPLRFVAESLGITVSYDNASRMITLEYVTVTPPEAPVLVSPSNGSTVSSDNITFSWMPIPEADYYAINISSNGSTVHTNEQIKTSTYSVNKTTLGDGTFSWRVRAHNSAGWGEWSFSFVFTIQSTISLPYAPNLVYPQPNSMISSSNITFTWTVVPGADYYKLQVLNNNAVIHTQDFISTNSYTITVELSNGTYSWQVCAHNSAGYGPWSNPSTFTLKKQLSVTDIAKFVDRVVYVEVSGYKNGKSFQASGSGFIISPDGKIVTNYHVIDGATSGTVTLNDGRKFNIDYVLGYAKGVNTFYEAVTKNSPFDLAILKISSNNLPTCNLGDSSTSKVGENVVAIGNPLGLPNVVSTGNISKIWDNGIIQITAPLSNGNSGGPLFNMFGEVIGVNTFKNTAGENLNFSIPVNWLKSIDLSNQMTLQQVYQKEYGGSSISLKAPVLISPPDNSVILTTTPTFTWSPVVGAVEYLIAIFKDKLSPDTIELTSYTSNTSYTVPNGKLSYGYKYFWTVFAIDSYGNFNDSTNQMVWSFTIRQKQTLSKPIIINPKEKGAFTDLTKYFDFSWSSVPGAVSYQIWIGLGESGADSTRIYSQGGIYTTSFSVPSSIFVPAQVYTVAVCAFDADGNHMWSDDVHFSVAMSGLPLMISPANGGTLYMNTIYWNSLSDIDMYGVIIYDKESGVKIFSTTTTLNGVSIAGYLVHGKKYILSIGAFKNWYLLYINVIEFYY</sequence>
<dbReference type="SUPFAM" id="SSF55383">
    <property type="entry name" value="Copper amine oxidase, domain N"/>
    <property type="match status" value="2"/>
</dbReference>
<dbReference type="InterPro" id="IPR001940">
    <property type="entry name" value="Peptidase_S1C"/>
</dbReference>
<dbReference type="InterPro" id="IPR012854">
    <property type="entry name" value="Cu_amine_oxidase-like_N"/>
</dbReference>
<reference evidence="2 3" key="1">
    <citation type="submission" date="2011-01" db="EMBL/GenBank/DDBJ databases">
        <title>Whole genome sequence of Caldisericum exile AZM16c01.</title>
        <authorList>
            <person name="Narita-Yamada S."/>
            <person name="Kawakoshi A."/>
            <person name="Nakamura S."/>
            <person name="Sasagawa M."/>
            <person name="Fukada J."/>
            <person name="Sekine M."/>
            <person name="Kato Y."/>
            <person name="Fukai R."/>
            <person name="Sasaki K."/>
            <person name="Hanamaki A."/>
            <person name="Narita H."/>
            <person name="Konno Y."/>
            <person name="Mori K."/>
            <person name="Yamazaki S."/>
            <person name="Suzuki K."/>
            <person name="Fujita N."/>
        </authorList>
    </citation>
    <scope>NUCLEOTIDE SEQUENCE [LARGE SCALE GENOMIC DNA]</scope>
    <source>
        <strain evidence="3">DSM 21853 / NBRC 104410 / AZM16c01</strain>
    </source>
</reference>
<dbReference type="AlphaFoldDB" id="A0A7U6GDG7"/>
<dbReference type="InterPro" id="IPR013783">
    <property type="entry name" value="Ig-like_fold"/>
</dbReference>
<dbReference type="Gene3D" id="2.60.40.10">
    <property type="entry name" value="Immunoglobulins"/>
    <property type="match status" value="4"/>
</dbReference>
<evidence type="ECO:0000313" key="3">
    <source>
        <dbReference type="Proteomes" id="UP000004793"/>
    </source>
</evidence>
<protein>
    <recommendedName>
        <fullName evidence="1">Fibronectin type-III domain-containing protein</fullName>
    </recommendedName>
</protein>
<dbReference type="Pfam" id="PF13365">
    <property type="entry name" value="Trypsin_2"/>
    <property type="match status" value="1"/>
</dbReference>
<dbReference type="CDD" id="cd00063">
    <property type="entry name" value="FN3"/>
    <property type="match status" value="2"/>
</dbReference>
<evidence type="ECO:0000259" key="1">
    <source>
        <dbReference type="PROSITE" id="PS50853"/>
    </source>
</evidence>
<dbReference type="KEGG" id="cex:CSE_02610"/>
<keyword evidence="3" id="KW-1185">Reference proteome</keyword>
<dbReference type="Gene3D" id="3.30.457.10">
    <property type="entry name" value="Copper amine oxidase-like, N-terminal domain"/>
    <property type="match status" value="1"/>
</dbReference>
<dbReference type="GO" id="GO:0006508">
    <property type="term" value="P:proteolysis"/>
    <property type="evidence" value="ECO:0007669"/>
    <property type="project" value="InterPro"/>
</dbReference>
<dbReference type="OrthoDB" id="1889751at2"/>
<dbReference type="PROSITE" id="PS50853">
    <property type="entry name" value="FN3"/>
    <property type="match status" value="2"/>
</dbReference>
<organism evidence="2 3">
    <name type="scientific">Caldisericum exile (strain DSM 21853 / NBRC 104410 / AZM16c01)</name>
    <dbReference type="NCBI Taxonomy" id="511051"/>
    <lineage>
        <taxon>Bacteria</taxon>
        <taxon>Pseudomonadati</taxon>
        <taxon>Caldisericota/Cryosericota group</taxon>
        <taxon>Caldisericota</taxon>
        <taxon>Caldisericia</taxon>
        <taxon>Caldisericales</taxon>
        <taxon>Caldisericaceae</taxon>
        <taxon>Caldisericum</taxon>
    </lineage>
</organism>
<dbReference type="SUPFAM" id="SSF50494">
    <property type="entry name" value="Trypsin-like serine proteases"/>
    <property type="match status" value="1"/>
</dbReference>
<dbReference type="InterPro" id="IPR009003">
    <property type="entry name" value="Peptidase_S1_PA"/>
</dbReference>
<dbReference type="InterPro" id="IPR036582">
    <property type="entry name" value="Mao_N_sf"/>
</dbReference>
<name>A0A7U6GDG7_CALEA</name>
<gene>
    <name evidence="2" type="ordered locus">CSE_02610</name>
</gene>
<dbReference type="PANTHER" id="PTHR22939">
    <property type="entry name" value="SERINE PROTEASE FAMILY S1C HTRA-RELATED"/>
    <property type="match status" value="1"/>
</dbReference>
<dbReference type="SMART" id="SM00060">
    <property type="entry name" value="FN3"/>
    <property type="match status" value="3"/>
</dbReference>
<dbReference type="InterPro" id="IPR036116">
    <property type="entry name" value="FN3_sf"/>
</dbReference>
<dbReference type="SUPFAM" id="SSF49265">
    <property type="entry name" value="Fibronectin type III"/>
    <property type="match status" value="1"/>
</dbReference>
<dbReference type="Pfam" id="PF07833">
    <property type="entry name" value="Cu_amine_oxidN1"/>
    <property type="match status" value="1"/>
</dbReference>
<dbReference type="RefSeq" id="WP_014452794.1">
    <property type="nucleotide sequence ID" value="NC_017096.1"/>
</dbReference>